<keyword evidence="4" id="KW-0055">Arginine biosynthesis</keyword>
<keyword evidence="3" id="KW-0963">Cytoplasm</keyword>
<comment type="caution">
    <text evidence="11">The sequence shown here is derived from an EMBL/GenBank/DDBJ whole genome shotgun (WGS) entry which is preliminary data.</text>
</comment>
<evidence type="ECO:0000256" key="1">
    <source>
        <dbReference type="ARBA" id="ARBA00001947"/>
    </source>
</evidence>
<dbReference type="NCBIfam" id="NF005710">
    <property type="entry name" value="PRK07522.1"/>
    <property type="match status" value="1"/>
</dbReference>
<comment type="cofactor">
    <cofactor evidence="1">
        <name>Zn(2+)</name>
        <dbReference type="ChEBI" id="CHEBI:29105"/>
    </cofactor>
</comment>
<dbReference type="EMBL" id="BANI01000226">
    <property type="protein sequence ID" value="GAN97810.1"/>
    <property type="molecule type" value="Genomic_DNA"/>
</dbReference>
<evidence type="ECO:0000313" key="11">
    <source>
        <dbReference type="EMBL" id="GAN97810.1"/>
    </source>
</evidence>
<dbReference type="AlphaFoldDB" id="A0A0D6Q4C3"/>
<keyword evidence="8" id="KW-0862">Zinc</keyword>
<dbReference type="Proteomes" id="UP000032675">
    <property type="component" value="Unassembled WGS sequence"/>
</dbReference>
<dbReference type="InterPro" id="IPR036264">
    <property type="entry name" value="Bact_exopeptidase_dim_dom"/>
</dbReference>
<comment type="similarity">
    <text evidence="2">Belongs to the peptidase M20A family. ArgE subfamily.</text>
</comment>
<evidence type="ECO:0000256" key="4">
    <source>
        <dbReference type="ARBA" id="ARBA00022571"/>
    </source>
</evidence>
<dbReference type="NCBIfam" id="TIGR01892">
    <property type="entry name" value="AcOrn-deacetyl"/>
    <property type="match status" value="1"/>
</dbReference>
<evidence type="ECO:0000256" key="8">
    <source>
        <dbReference type="ARBA" id="ARBA00022833"/>
    </source>
</evidence>
<keyword evidence="5" id="KW-0028">Amino-acid biosynthesis</keyword>
<dbReference type="PROSITE" id="PS00759">
    <property type="entry name" value="ARGE_DAPE_CPG2_2"/>
    <property type="match status" value="1"/>
</dbReference>
<dbReference type="InterPro" id="IPR002933">
    <property type="entry name" value="Peptidase_M20"/>
</dbReference>
<proteinExistence type="inferred from homology"/>
<dbReference type="PANTHER" id="PTHR43808">
    <property type="entry name" value="ACETYLORNITHINE DEACETYLASE"/>
    <property type="match status" value="1"/>
</dbReference>
<evidence type="ECO:0000256" key="6">
    <source>
        <dbReference type="ARBA" id="ARBA00022723"/>
    </source>
</evidence>
<organism evidence="11 12">
    <name type="scientific">Komagataeibacter europaeus NBRC 3261</name>
    <dbReference type="NCBI Taxonomy" id="1234669"/>
    <lineage>
        <taxon>Bacteria</taxon>
        <taxon>Pseudomonadati</taxon>
        <taxon>Pseudomonadota</taxon>
        <taxon>Alphaproteobacteria</taxon>
        <taxon>Acetobacterales</taxon>
        <taxon>Acetobacteraceae</taxon>
        <taxon>Komagataeibacter</taxon>
    </lineage>
</organism>
<keyword evidence="7" id="KW-0378">Hydrolase</keyword>
<dbReference type="SUPFAM" id="SSF53187">
    <property type="entry name" value="Zn-dependent exopeptidases"/>
    <property type="match status" value="1"/>
</dbReference>
<dbReference type="Pfam" id="PF07687">
    <property type="entry name" value="M20_dimer"/>
    <property type="match status" value="1"/>
</dbReference>
<keyword evidence="9" id="KW-0170">Cobalt</keyword>
<dbReference type="CDD" id="cd03894">
    <property type="entry name" value="M20_ArgE"/>
    <property type="match status" value="1"/>
</dbReference>
<dbReference type="GO" id="GO:0006526">
    <property type="term" value="P:L-arginine biosynthetic process"/>
    <property type="evidence" value="ECO:0007669"/>
    <property type="project" value="UniProtKB-KW"/>
</dbReference>
<dbReference type="InterPro" id="IPR011650">
    <property type="entry name" value="Peptidase_M20_dimer"/>
</dbReference>
<dbReference type="InterPro" id="IPR010169">
    <property type="entry name" value="AcOrn-deacetyl"/>
</dbReference>
<dbReference type="RefSeq" id="WP_048852206.1">
    <property type="nucleotide sequence ID" value="NZ_BANI01000226.1"/>
</dbReference>
<dbReference type="GO" id="GO:0046872">
    <property type="term" value="F:metal ion binding"/>
    <property type="evidence" value="ECO:0007669"/>
    <property type="project" value="UniProtKB-KW"/>
</dbReference>
<dbReference type="Gene3D" id="3.30.70.360">
    <property type="match status" value="1"/>
</dbReference>
<reference evidence="11 12" key="1">
    <citation type="submission" date="2012-11" db="EMBL/GenBank/DDBJ databases">
        <title>Whole genome sequence of Gluconacetobacter europaeus NBRC3261.</title>
        <authorList>
            <person name="Azuma Y."/>
            <person name="Higashiura N."/>
            <person name="Hirakawa H."/>
            <person name="Matsushita K."/>
        </authorList>
    </citation>
    <scope>NUCLEOTIDE SEQUENCE [LARGE SCALE GENOMIC DNA]</scope>
    <source>
        <strain evidence="11 12">NBRC 3261</strain>
    </source>
</reference>
<dbReference type="InterPro" id="IPR050072">
    <property type="entry name" value="Peptidase_M20A"/>
</dbReference>
<protein>
    <submittedName>
        <fullName evidence="11">Acetylornithine deacetylase</fullName>
    </submittedName>
</protein>
<gene>
    <name evidence="11" type="ORF">Geu3261_0264_001</name>
</gene>
<evidence type="ECO:0000313" key="12">
    <source>
        <dbReference type="Proteomes" id="UP000032675"/>
    </source>
</evidence>
<dbReference type="SUPFAM" id="SSF55031">
    <property type="entry name" value="Bacterial exopeptidase dimerisation domain"/>
    <property type="match status" value="1"/>
</dbReference>
<dbReference type="InterPro" id="IPR001261">
    <property type="entry name" value="ArgE/DapE_CS"/>
</dbReference>
<evidence type="ECO:0000256" key="3">
    <source>
        <dbReference type="ARBA" id="ARBA00022490"/>
    </source>
</evidence>
<evidence type="ECO:0000256" key="5">
    <source>
        <dbReference type="ARBA" id="ARBA00022605"/>
    </source>
</evidence>
<dbReference type="Pfam" id="PF01546">
    <property type="entry name" value="Peptidase_M20"/>
    <property type="match status" value="1"/>
</dbReference>
<name>A0A0D6Q4C3_KOMEU</name>
<dbReference type="GO" id="GO:0008777">
    <property type="term" value="F:acetylornithine deacetylase activity"/>
    <property type="evidence" value="ECO:0007669"/>
    <property type="project" value="TreeGrafter"/>
</dbReference>
<accession>A0A0D6Q4C3</accession>
<feature type="domain" description="Peptidase M20 dimerisation" evidence="10">
    <location>
        <begin position="177"/>
        <end position="283"/>
    </location>
</feature>
<dbReference type="Gene3D" id="3.40.630.10">
    <property type="entry name" value="Zn peptidases"/>
    <property type="match status" value="1"/>
</dbReference>
<sequence>MTSLLHDSNPTVAALAHLVAWPTLSRESNLGLIEWYAQQLRAAHATATIVRHEETDRYGLFATIGPDTGQGIVLSGHSDVVPVRGQRWTCDPFSLTDRDGKLFARGSSDMKGFLACMLTAARYAAGRTLRRPLHFAISCDEEIGCVGVRSLLAFLRERGITARGCIVGEPTGLQVAVAHKGKVAARIVCHGRAAHSANPMLGCNAIQIAARMTQEVARIQAEMMDAPIQDPSFDVPFNTAQVGLINGGVALNIVPDRCETQFEMRLLPGQSADTWLERLRERAVGVAADYPGGAIDFEIINEYPGLVPEPDTAIRNIALQASQHNAVTTIGFGTEAGLFQQELTLPTVICGPGSIDRAHKADEYITRDELAAGDAFLARIVDTLCVA</sequence>
<dbReference type="PANTHER" id="PTHR43808:SF31">
    <property type="entry name" value="N-ACETYL-L-CITRULLINE DEACETYLASE"/>
    <property type="match status" value="1"/>
</dbReference>
<keyword evidence="6" id="KW-0479">Metal-binding</keyword>
<evidence type="ECO:0000256" key="7">
    <source>
        <dbReference type="ARBA" id="ARBA00022801"/>
    </source>
</evidence>
<evidence type="ECO:0000256" key="9">
    <source>
        <dbReference type="ARBA" id="ARBA00023285"/>
    </source>
</evidence>
<evidence type="ECO:0000256" key="2">
    <source>
        <dbReference type="ARBA" id="ARBA00005691"/>
    </source>
</evidence>
<evidence type="ECO:0000259" key="10">
    <source>
        <dbReference type="Pfam" id="PF07687"/>
    </source>
</evidence>